<organism evidence="3 4">
    <name type="scientific">Mycena indigotica</name>
    <dbReference type="NCBI Taxonomy" id="2126181"/>
    <lineage>
        <taxon>Eukaryota</taxon>
        <taxon>Fungi</taxon>
        <taxon>Dikarya</taxon>
        <taxon>Basidiomycota</taxon>
        <taxon>Agaricomycotina</taxon>
        <taxon>Agaricomycetes</taxon>
        <taxon>Agaricomycetidae</taxon>
        <taxon>Agaricales</taxon>
        <taxon>Marasmiineae</taxon>
        <taxon>Mycenaceae</taxon>
        <taxon>Mycena</taxon>
    </lineage>
</organism>
<accession>A0A8H6SSP6</accession>
<keyword evidence="2" id="KW-0472">Membrane</keyword>
<dbReference type="GeneID" id="59345759"/>
<gene>
    <name evidence="3" type="ORF">MIND_00651300</name>
</gene>
<feature type="transmembrane region" description="Helical" evidence="2">
    <location>
        <begin position="41"/>
        <end position="62"/>
    </location>
</feature>
<dbReference type="RefSeq" id="XP_037221164.1">
    <property type="nucleotide sequence ID" value="XM_037363243.1"/>
</dbReference>
<feature type="compositionally biased region" description="Pro residues" evidence="1">
    <location>
        <begin position="200"/>
        <end position="210"/>
    </location>
</feature>
<dbReference type="OrthoDB" id="2791511at2759"/>
<sequence length="210" mass="23373">MPFILPSDLAPASQLEAVSSSEWHWEWPQWQQPTWLSTVPLHIPLALLFFLVFATLALRALFVRAKAGFTAIAADEKRVLAVELDEQTHPKWVLSFGFFRHSQTSEKATEQQQEETIEVVALPVVHRPRPQKAAIDVRRPERVLKLAVDAPLPAIYVSEVPASMAKLIMSRHTFRKASPPSPRRTRSLSPPKTAARPSTAPSPPSAPTAV</sequence>
<evidence type="ECO:0000256" key="2">
    <source>
        <dbReference type="SAM" id="Phobius"/>
    </source>
</evidence>
<feature type="region of interest" description="Disordered" evidence="1">
    <location>
        <begin position="173"/>
        <end position="210"/>
    </location>
</feature>
<evidence type="ECO:0000313" key="3">
    <source>
        <dbReference type="EMBL" id="KAF7304192.1"/>
    </source>
</evidence>
<proteinExistence type="predicted"/>
<protein>
    <submittedName>
        <fullName evidence="3">Uncharacterized protein</fullName>
    </submittedName>
</protein>
<keyword evidence="4" id="KW-1185">Reference proteome</keyword>
<dbReference type="Proteomes" id="UP000636479">
    <property type="component" value="Unassembled WGS sequence"/>
</dbReference>
<keyword evidence="2" id="KW-0812">Transmembrane</keyword>
<comment type="caution">
    <text evidence="3">The sequence shown here is derived from an EMBL/GenBank/DDBJ whole genome shotgun (WGS) entry which is preliminary data.</text>
</comment>
<reference evidence="3" key="1">
    <citation type="submission" date="2020-05" db="EMBL/GenBank/DDBJ databases">
        <title>Mycena genomes resolve the evolution of fungal bioluminescence.</title>
        <authorList>
            <person name="Tsai I.J."/>
        </authorList>
    </citation>
    <scope>NUCLEOTIDE SEQUENCE</scope>
    <source>
        <strain evidence="3">171206Taipei</strain>
    </source>
</reference>
<keyword evidence="2" id="KW-1133">Transmembrane helix</keyword>
<feature type="compositionally biased region" description="Low complexity" evidence="1">
    <location>
        <begin position="187"/>
        <end position="199"/>
    </location>
</feature>
<name>A0A8H6SSP6_9AGAR</name>
<dbReference type="EMBL" id="JACAZF010000005">
    <property type="protein sequence ID" value="KAF7304192.1"/>
    <property type="molecule type" value="Genomic_DNA"/>
</dbReference>
<evidence type="ECO:0000313" key="4">
    <source>
        <dbReference type="Proteomes" id="UP000636479"/>
    </source>
</evidence>
<dbReference type="AlphaFoldDB" id="A0A8H6SSP6"/>
<evidence type="ECO:0000256" key="1">
    <source>
        <dbReference type="SAM" id="MobiDB-lite"/>
    </source>
</evidence>